<reference evidence="1" key="1">
    <citation type="submission" date="2009-08" db="EMBL/GenBank/DDBJ databases">
        <authorList>
            <person name="Cheung F."/>
            <person name="Xiao Y."/>
            <person name="Chan A."/>
            <person name="Moskal W."/>
            <person name="Town C.D."/>
        </authorList>
    </citation>
    <scope>NUCLEOTIDE SEQUENCE</scope>
</reference>
<proteinExistence type="evidence at transcript level"/>
<organism evidence="1">
    <name type="scientific">Glycine max</name>
    <name type="common">Soybean</name>
    <name type="synonym">Glycine hispida</name>
    <dbReference type="NCBI Taxonomy" id="3847"/>
    <lineage>
        <taxon>Eukaryota</taxon>
        <taxon>Viridiplantae</taxon>
        <taxon>Streptophyta</taxon>
        <taxon>Embryophyta</taxon>
        <taxon>Tracheophyta</taxon>
        <taxon>Spermatophyta</taxon>
        <taxon>Magnoliopsida</taxon>
        <taxon>eudicotyledons</taxon>
        <taxon>Gunneridae</taxon>
        <taxon>Pentapetalae</taxon>
        <taxon>rosids</taxon>
        <taxon>fabids</taxon>
        <taxon>Fabales</taxon>
        <taxon>Fabaceae</taxon>
        <taxon>Papilionoideae</taxon>
        <taxon>50 kb inversion clade</taxon>
        <taxon>NPAAA clade</taxon>
        <taxon>indigoferoid/millettioid clade</taxon>
        <taxon>Phaseoleae</taxon>
        <taxon>Glycine</taxon>
        <taxon>Glycine subgen. Soja</taxon>
    </lineage>
</organism>
<dbReference type="EMBL" id="BT093041">
    <property type="protein sequence ID" value="ACU17407.1"/>
    <property type="molecule type" value="mRNA"/>
</dbReference>
<feature type="non-terminal residue" evidence="1">
    <location>
        <position position="1"/>
    </location>
</feature>
<feature type="non-terminal residue" evidence="1">
    <location>
        <position position="65"/>
    </location>
</feature>
<protein>
    <submittedName>
        <fullName evidence="1">Uncharacterized protein</fullName>
    </submittedName>
</protein>
<accession>C6T6H5</accession>
<evidence type="ECO:0000313" key="1">
    <source>
        <dbReference type="EMBL" id="ACU17407.1"/>
    </source>
</evidence>
<name>C6T6H5_SOYBN</name>
<dbReference type="AlphaFoldDB" id="C6T6H5"/>
<sequence>FFFFFFYFFFKEKKNTRFTTQSCFSFWFDNKLFIQVKLEKSYILHIRAKNPIKSEIRTYHRKAGP</sequence>